<dbReference type="Pfam" id="PF12172">
    <property type="entry name" value="zf-ChsH2"/>
    <property type="match status" value="1"/>
</dbReference>
<dbReference type="InterPro" id="IPR002878">
    <property type="entry name" value="ChsH2_C"/>
</dbReference>
<feature type="domain" description="ChsH2 C-terminal OB-fold" evidence="1">
    <location>
        <begin position="45"/>
        <end position="100"/>
    </location>
</feature>
<keyword evidence="4" id="KW-1185">Reference proteome</keyword>
<accession>A0ABQ3YT22</accession>
<dbReference type="PANTHER" id="PTHR34075">
    <property type="entry name" value="BLR3430 PROTEIN"/>
    <property type="match status" value="1"/>
</dbReference>
<comment type="caution">
    <text evidence="3">The sequence shown here is derived from an EMBL/GenBank/DDBJ whole genome shotgun (WGS) entry which is preliminary data.</text>
</comment>
<protein>
    <recommendedName>
        <fullName evidence="5">DUF35 domain-containing protein</fullName>
    </recommendedName>
</protein>
<dbReference type="PANTHER" id="PTHR34075:SF5">
    <property type="entry name" value="BLR3430 PROTEIN"/>
    <property type="match status" value="1"/>
</dbReference>
<dbReference type="InterPro" id="IPR052513">
    <property type="entry name" value="Thioester_dehydratase-like"/>
</dbReference>
<proteinExistence type="predicted"/>
<sequence>MTEQEWWAATRDRRLLLQFCLTCRRFQHYPRVVCTGCGGAELEIRDAAGTGVIDSFTTVVRAETPYTIARVRLAEGPILLTQLVDLPDPRCDLPVRLAWRAQPDGRHLPVFRSADDGL</sequence>
<dbReference type="RefSeq" id="WP_203726338.1">
    <property type="nucleotide sequence ID" value="NZ_BAAATX010000003.1"/>
</dbReference>
<dbReference type="InterPro" id="IPR022002">
    <property type="entry name" value="ChsH2_Znr"/>
</dbReference>
<evidence type="ECO:0000259" key="2">
    <source>
        <dbReference type="Pfam" id="PF12172"/>
    </source>
</evidence>
<dbReference type="Proteomes" id="UP000637628">
    <property type="component" value="Unassembled WGS sequence"/>
</dbReference>
<evidence type="ECO:0000313" key="3">
    <source>
        <dbReference type="EMBL" id="GIE00703.1"/>
    </source>
</evidence>
<dbReference type="EMBL" id="BOML01000019">
    <property type="protein sequence ID" value="GIE00703.1"/>
    <property type="molecule type" value="Genomic_DNA"/>
</dbReference>
<feature type="domain" description="ChsH2 rubredoxin-like zinc ribbon" evidence="2">
    <location>
        <begin position="7"/>
        <end position="43"/>
    </location>
</feature>
<dbReference type="InterPro" id="IPR012340">
    <property type="entry name" value="NA-bd_OB-fold"/>
</dbReference>
<organism evidence="3 4">
    <name type="scientific">Paractinoplanes durhamensis</name>
    <dbReference type="NCBI Taxonomy" id="113563"/>
    <lineage>
        <taxon>Bacteria</taxon>
        <taxon>Bacillati</taxon>
        <taxon>Actinomycetota</taxon>
        <taxon>Actinomycetes</taxon>
        <taxon>Micromonosporales</taxon>
        <taxon>Micromonosporaceae</taxon>
        <taxon>Paractinoplanes</taxon>
    </lineage>
</organism>
<reference evidence="3 4" key="1">
    <citation type="submission" date="2021-01" db="EMBL/GenBank/DDBJ databases">
        <title>Whole genome shotgun sequence of Actinoplanes durhamensis NBRC 14914.</title>
        <authorList>
            <person name="Komaki H."/>
            <person name="Tamura T."/>
        </authorList>
    </citation>
    <scope>NUCLEOTIDE SEQUENCE [LARGE SCALE GENOMIC DNA]</scope>
    <source>
        <strain evidence="3 4">NBRC 14914</strain>
    </source>
</reference>
<gene>
    <name evidence="3" type="ORF">Adu01nite_20530</name>
</gene>
<name>A0ABQ3YT22_9ACTN</name>
<dbReference type="SUPFAM" id="SSF50249">
    <property type="entry name" value="Nucleic acid-binding proteins"/>
    <property type="match status" value="1"/>
</dbReference>
<evidence type="ECO:0000313" key="4">
    <source>
        <dbReference type="Proteomes" id="UP000637628"/>
    </source>
</evidence>
<dbReference type="Pfam" id="PF01796">
    <property type="entry name" value="OB_ChsH2_C"/>
    <property type="match status" value="1"/>
</dbReference>
<evidence type="ECO:0008006" key="5">
    <source>
        <dbReference type="Google" id="ProtNLM"/>
    </source>
</evidence>
<evidence type="ECO:0000259" key="1">
    <source>
        <dbReference type="Pfam" id="PF01796"/>
    </source>
</evidence>